<protein>
    <submittedName>
        <fullName evidence="2">Uncharacterized protein</fullName>
    </submittedName>
</protein>
<reference evidence="2" key="2">
    <citation type="submission" date="2020-06" db="EMBL/GenBank/DDBJ databases">
        <title>Helianthus annuus Genome sequencing and assembly Release 2.</title>
        <authorList>
            <person name="Gouzy J."/>
            <person name="Langlade N."/>
            <person name="Munos S."/>
        </authorList>
    </citation>
    <scope>NUCLEOTIDE SEQUENCE</scope>
    <source>
        <tissue evidence="2">Leaves</tissue>
    </source>
</reference>
<evidence type="ECO:0000313" key="3">
    <source>
        <dbReference type="Proteomes" id="UP000215914"/>
    </source>
</evidence>
<sequence>MAGNPIDLDVSGTEPIWDLSDEENEESEDELFWEREFADELEGLPVDKEVGTFDPEGDLAYLEALLAGNPMTDIKKEEVVVEEEEHHSWPVVLIANASKNLKPREEAMRRTPGIVIRWLLPGKFKFWCFNPVKYSKFFYNSTTKFLNVYEERVELNELDRVQIKEKPPD</sequence>
<evidence type="ECO:0000256" key="1">
    <source>
        <dbReference type="SAM" id="MobiDB-lite"/>
    </source>
</evidence>
<keyword evidence="3" id="KW-1185">Reference proteome</keyword>
<dbReference type="EMBL" id="MNCJ02000326">
    <property type="protein sequence ID" value="KAF5779954.1"/>
    <property type="molecule type" value="Genomic_DNA"/>
</dbReference>
<organism evidence="2 3">
    <name type="scientific">Helianthus annuus</name>
    <name type="common">Common sunflower</name>
    <dbReference type="NCBI Taxonomy" id="4232"/>
    <lineage>
        <taxon>Eukaryota</taxon>
        <taxon>Viridiplantae</taxon>
        <taxon>Streptophyta</taxon>
        <taxon>Embryophyta</taxon>
        <taxon>Tracheophyta</taxon>
        <taxon>Spermatophyta</taxon>
        <taxon>Magnoliopsida</taxon>
        <taxon>eudicotyledons</taxon>
        <taxon>Gunneridae</taxon>
        <taxon>Pentapetalae</taxon>
        <taxon>asterids</taxon>
        <taxon>campanulids</taxon>
        <taxon>Asterales</taxon>
        <taxon>Asteraceae</taxon>
        <taxon>Asteroideae</taxon>
        <taxon>Heliantheae alliance</taxon>
        <taxon>Heliantheae</taxon>
        <taxon>Helianthus</taxon>
    </lineage>
</organism>
<dbReference type="Proteomes" id="UP000215914">
    <property type="component" value="Unassembled WGS sequence"/>
</dbReference>
<proteinExistence type="predicted"/>
<gene>
    <name evidence="2" type="ORF">HanXRQr2_Chr11g0466611</name>
</gene>
<dbReference type="Gramene" id="mRNA:HanXRQr2_Chr11g0466611">
    <property type="protein sequence ID" value="CDS:HanXRQr2_Chr11g0466611.1"/>
    <property type="gene ID" value="HanXRQr2_Chr11g0466611"/>
</dbReference>
<dbReference type="AlphaFoldDB" id="A0A9K3HK87"/>
<name>A0A9K3HK87_HELAN</name>
<reference evidence="2" key="1">
    <citation type="journal article" date="2017" name="Nature">
        <title>The sunflower genome provides insights into oil metabolism, flowering and Asterid evolution.</title>
        <authorList>
            <person name="Badouin H."/>
            <person name="Gouzy J."/>
            <person name="Grassa C.J."/>
            <person name="Murat F."/>
            <person name="Staton S.E."/>
            <person name="Cottret L."/>
            <person name="Lelandais-Briere C."/>
            <person name="Owens G.L."/>
            <person name="Carrere S."/>
            <person name="Mayjonade B."/>
            <person name="Legrand L."/>
            <person name="Gill N."/>
            <person name="Kane N.C."/>
            <person name="Bowers J.E."/>
            <person name="Hubner S."/>
            <person name="Bellec A."/>
            <person name="Berard A."/>
            <person name="Berges H."/>
            <person name="Blanchet N."/>
            <person name="Boniface M.C."/>
            <person name="Brunel D."/>
            <person name="Catrice O."/>
            <person name="Chaidir N."/>
            <person name="Claudel C."/>
            <person name="Donnadieu C."/>
            <person name="Faraut T."/>
            <person name="Fievet G."/>
            <person name="Helmstetter N."/>
            <person name="King M."/>
            <person name="Knapp S.J."/>
            <person name="Lai Z."/>
            <person name="Le Paslier M.C."/>
            <person name="Lippi Y."/>
            <person name="Lorenzon L."/>
            <person name="Mandel J.R."/>
            <person name="Marage G."/>
            <person name="Marchand G."/>
            <person name="Marquand E."/>
            <person name="Bret-Mestries E."/>
            <person name="Morien E."/>
            <person name="Nambeesan S."/>
            <person name="Nguyen T."/>
            <person name="Pegot-Espagnet P."/>
            <person name="Pouilly N."/>
            <person name="Raftis F."/>
            <person name="Sallet E."/>
            <person name="Schiex T."/>
            <person name="Thomas J."/>
            <person name="Vandecasteele C."/>
            <person name="Vares D."/>
            <person name="Vear F."/>
            <person name="Vautrin S."/>
            <person name="Crespi M."/>
            <person name="Mangin B."/>
            <person name="Burke J.M."/>
            <person name="Salse J."/>
            <person name="Munos S."/>
            <person name="Vincourt P."/>
            <person name="Rieseberg L.H."/>
            <person name="Langlade N.B."/>
        </authorList>
    </citation>
    <scope>NUCLEOTIDE SEQUENCE</scope>
    <source>
        <tissue evidence="2">Leaves</tissue>
    </source>
</reference>
<evidence type="ECO:0000313" key="2">
    <source>
        <dbReference type="EMBL" id="KAF5779954.1"/>
    </source>
</evidence>
<feature type="region of interest" description="Disordered" evidence="1">
    <location>
        <begin position="1"/>
        <end position="26"/>
    </location>
</feature>
<accession>A0A9K3HK87</accession>
<comment type="caution">
    <text evidence="2">The sequence shown here is derived from an EMBL/GenBank/DDBJ whole genome shotgun (WGS) entry which is preliminary data.</text>
</comment>